<protein>
    <submittedName>
        <fullName evidence="1">1304_t:CDS:1</fullName>
    </submittedName>
</protein>
<organism evidence="1 2">
    <name type="scientific">Gigaspora margarita</name>
    <dbReference type="NCBI Taxonomy" id="4874"/>
    <lineage>
        <taxon>Eukaryota</taxon>
        <taxon>Fungi</taxon>
        <taxon>Fungi incertae sedis</taxon>
        <taxon>Mucoromycota</taxon>
        <taxon>Glomeromycotina</taxon>
        <taxon>Glomeromycetes</taxon>
        <taxon>Diversisporales</taxon>
        <taxon>Gigasporaceae</taxon>
        <taxon>Gigaspora</taxon>
    </lineage>
</organism>
<dbReference type="EMBL" id="CAJVQB010000399">
    <property type="protein sequence ID" value="CAG8486662.1"/>
    <property type="molecule type" value="Genomic_DNA"/>
</dbReference>
<gene>
    <name evidence="1" type="ORF">GMARGA_LOCUS1512</name>
</gene>
<reference evidence="1 2" key="1">
    <citation type="submission" date="2021-06" db="EMBL/GenBank/DDBJ databases">
        <authorList>
            <person name="Kallberg Y."/>
            <person name="Tangrot J."/>
            <person name="Rosling A."/>
        </authorList>
    </citation>
    <scope>NUCLEOTIDE SEQUENCE [LARGE SCALE GENOMIC DNA]</scope>
    <source>
        <strain evidence="1 2">120-4 pot B 10/14</strain>
    </source>
</reference>
<comment type="caution">
    <text evidence="1">The sequence shown here is derived from an EMBL/GenBank/DDBJ whole genome shotgun (WGS) entry which is preliminary data.</text>
</comment>
<dbReference type="Proteomes" id="UP000789901">
    <property type="component" value="Unassembled WGS sequence"/>
</dbReference>
<accession>A0ABM8VZK3</accession>
<evidence type="ECO:0000313" key="1">
    <source>
        <dbReference type="EMBL" id="CAG8486662.1"/>
    </source>
</evidence>
<name>A0ABM8VZK3_GIGMA</name>
<evidence type="ECO:0000313" key="2">
    <source>
        <dbReference type="Proteomes" id="UP000789901"/>
    </source>
</evidence>
<sequence length="99" mass="11333">MSFSHINSPEPFDSYIQPIIIESLHFDAVFIQEHEELVYDTSSYIIINHSRLSEKSFPQPLTLQSFSECSSEISNDISNDTSVDKCNEGETKILIDIYL</sequence>
<keyword evidence="2" id="KW-1185">Reference proteome</keyword>
<proteinExistence type="predicted"/>